<keyword evidence="1" id="KW-0175">Coiled coil</keyword>
<keyword evidence="4" id="KW-0269">Exonuclease</keyword>
<keyword evidence="5" id="KW-1185">Reference proteome</keyword>
<dbReference type="Gene3D" id="1.10.287.1490">
    <property type="match status" value="1"/>
</dbReference>
<evidence type="ECO:0000313" key="4">
    <source>
        <dbReference type="EMBL" id="PXV62003.1"/>
    </source>
</evidence>
<dbReference type="Pfam" id="PF13558">
    <property type="entry name" value="SbcC_Walker_B"/>
    <property type="match status" value="1"/>
</dbReference>
<dbReference type="InterPro" id="IPR038729">
    <property type="entry name" value="Rad50/SbcC_AAA"/>
</dbReference>
<dbReference type="GO" id="GO:0004527">
    <property type="term" value="F:exonuclease activity"/>
    <property type="evidence" value="ECO:0007669"/>
    <property type="project" value="UniProtKB-KW"/>
</dbReference>
<proteinExistence type="predicted"/>
<sequence length="1026" mass="116740">MKILAIRGKNLASLEGEFEIDFASDPLKSAGIFAITGSTGAGKSTILDALCLSLFDDTPRTNNAGENIQIKDVQDNTINQKDSRNILRRGTIEGYAEVDFLALSGDKYRSRWMVRRARGRADGALQKTEVRLENLSTGVEEQGTKTEILSKIVELIGLSFDQFTRAVLLAQGDFATFLKAKQSDKAELLEKLTGTEIYSKISSQIYQRTKEAEQALNLLNERIKDVRLLTDEELETLIQEKIILDKELLPLKSHSSDIDKKLAWIKLDEQIRQEVLQAENELNKVHSLIDEAKPRYEYISKIDLSQEIRDTYIELSNKQKHLVLQKSNLFEREKEQAVISDQLKQAEQNLTTSKIALDEHEQKYTLAKPDIAKAKELDIRIQSGKEKEIEAQKEFATQSELKKQSEQYIQAFQKDLKTGEQILNTLNEWFEKHDSYKEIVPRIDLIVNLLNDAQISQSQSVKAANSLETNLSILKTRKEKLEKSEKEYERLNGLLPSEILALRLKLEDNMPCPVCGSVHHPIQNADSESEGNLQEKELEQAKKLLSEAITADKEQVEAIQKEITQLETLIKNYRSQYDEAVSKLEGFLQHIPDWKMKLDTLQSELSEIANQWNQSKERLDKGTKYIESTTLKLESENKNLATIVEEFNRREELFKKATSLQEELIKERNQLLEGKSVEKVETLFETLQKQFSLNYEELRKQKDKLESDNAQIGGFISQIKGEINTESEQVLSLQESVQDWLNHNDYQITSEILNDLMAKSREWITQEKTFLSDLKNQELALNATLKERSSRQIKHGEEENKPEEGQNKEILNLQLSEIENKSVAINKRLTEIEVAFAAHNTGKERIKAFEKELNEKSALCENWKKLNVLLGSADGGKFKAIAQGYTLDILLVYANKHLEELSKRYKLQRIPDTLALQVVDNDMLGEIRTVHSLSGGESFLISLSLALGLSSLSSNRMKIESLFIDEGFGSLDIDTLSIAMDALENLQTQGRKIGVISHVAEMTERITTRVQVIKSANGRSKINVVG</sequence>
<protein>
    <submittedName>
        <fullName evidence="4">Exonuclease SbcC</fullName>
    </submittedName>
</protein>
<dbReference type="AlphaFoldDB" id="A0A2V3PKL7"/>
<feature type="region of interest" description="Disordered" evidence="2">
    <location>
        <begin position="786"/>
        <end position="807"/>
    </location>
</feature>
<feature type="domain" description="Rad50/SbcC-type AAA" evidence="3">
    <location>
        <begin position="6"/>
        <end position="226"/>
    </location>
</feature>
<evidence type="ECO:0000259" key="3">
    <source>
        <dbReference type="Pfam" id="PF13476"/>
    </source>
</evidence>
<dbReference type="GO" id="GO:0016887">
    <property type="term" value="F:ATP hydrolysis activity"/>
    <property type="evidence" value="ECO:0007669"/>
    <property type="project" value="InterPro"/>
</dbReference>
<gene>
    <name evidence="4" type="ORF">CLV62_12346</name>
</gene>
<keyword evidence="4" id="KW-0540">Nuclease</keyword>
<feature type="coiled-coil region" evidence="1">
    <location>
        <begin position="549"/>
        <end position="618"/>
    </location>
</feature>
<dbReference type="GO" id="GO:0006302">
    <property type="term" value="P:double-strand break repair"/>
    <property type="evidence" value="ECO:0007669"/>
    <property type="project" value="InterPro"/>
</dbReference>
<dbReference type="RefSeq" id="WP_110311717.1">
    <property type="nucleotide sequence ID" value="NZ_QICL01000023.1"/>
</dbReference>
<name>A0A2V3PKL7_9BACT</name>
<dbReference type="OrthoDB" id="9795626at2"/>
<dbReference type="SUPFAM" id="SSF52540">
    <property type="entry name" value="P-loop containing nucleoside triphosphate hydrolases"/>
    <property type="match status" value="1"/>
</dbReference>
<dbReference type="EMBL" id="QICL01000023">
    <property type="protein sequence ID" value="PXV62003.1"/>
    <property type="molecule type" value="Genomic_DNA"/>
</dbReference>
<evidence type="ECO:0000256" key="1">
    <source>
        <dbReference type="SAM" id="Coils"/>
    </source>
</evidence>
<dbReference type="Pfam" id="PF13476">
    <property type="entry name" value="AAA_23"/>
    <property type="match status" value="1"/>
</dbReference>
<dbReference type="Gene3D" id="3.40.50.300">
    <property type="entry name" value="P-loop containing nucleotide triphosphate hydrolases"/>
    <property type="match status" value="2"/>
</dbReference>
<comment type="caution">
    <text evidence="4">The sequence shown here is derived from an EMBL/GenBank/DDBJ whole genome shotgun (WGS) entry which is preliminary data.</text>
</comment>
<keyword evidence="4" id="KW-0378">Hydrolase</keyword>
<feature type="coiled-coil region" evidence="1">
    <location>
        <begin position="464"/>
        <end position="494"/>
    </location>
</feature>
<dbReference type="PANTHER" id="PTHR32114:SF2">
    <property type="entry name" value="ABC TRANSPORTER ABCH.3"/>
    <property type="match status" value="1"/>
</dbReference>
<dbReference type="PANTHER" id="PTHR32114">
    <property type="entry name" value="ABC TRANSPORTER ABCH.3"/>
    <property type="match status" value="1"/>
</dbReference>
<evidence type="ECO:0000313" key="5">
    <source>
        <dbReference type="Proteomes" id="UP000247973"/>
    </source>
</evidence>
<dbReference type="Proteomes" id="UP000247973">
    <property type="component" value="Unassembled WGS sequence"/>
</dbReference>
<feature type="coiled-coil region" evidence="1">
    <location>
        <begin position="650"/>
        <end position="708"/>
    </location>
</feature>
<accession>A0A2V3PKL7</accession>
<organism evidence="4 5">
    <name type="scientific">Dysgonomonas alginatilytica</name>
    <dbReference type="NCBI Taxonomy" id="1605892"/>
    <lineage>
        <taxon>Bacteria</taxon>
        <taxon>Pseudomonadati</taxon>
        <taxon>Bacteroidota</taxon>
        <taxon>Bacteroidia</taxon>
        <taxon>Bacteroidales</taxon>
        <taxon>Dysgonomonadaceae</taxon>
        <taxon>Dysgonomonas</taxon>
    </lineage>
</organism>
<dbReference type="InterPro" id="IPR027417">
    <property type="entry name" value="P-loop_NTPase"/>
</dbReference>
<reference evidence="4 5" key="1">
    <citation type="submission" date="2018-03" db="EMBL/GenBank/DDBJ databases">
        <title>Genomic Encyclopedia of Archaeal and Bacterial Type Strains, Phase II (KMG-II): from individual species to whole genera.</title>
        <authorList>
            <person name="Goeker M."/>
        </authorList>
    </citation>
    <scope>NUCLEOTIDE SEQUENCE [LARGE SCALE GENOMIC DNA]</scope>
    <source>
        <strain evidence="4 5">DSM 100214</strain>
    </source>
</reference>
<evidence type="ECO:0000256" key="2">
    <source>
        <dbReference type="SAM" id="MobiDB-lite"/>
    </source>
</evidence>